<reference evidence="2 3" key="1">
    <citation type="submission" date="2023-07" db="EMBL/GenBank/DDBJ databases">
        <title>Sequencing the genomes of 1000 actinobacteria strains.</title>
        <authorList>
            <person name="Klenk H.-P."/>
        </authorList>
    </citation>
    <scope>NUCLEOTIDE SEQUENCE [LARGE SCALE GENOMIC DNA]</scope>
    <source>
        <strain evidence="2 3">GD13</strain>
    </source>
</reference>
<organism evidence="2 3">
    <name type="scientific">Nocardioides massiliensis</name>
    <dbReference type="NCBI Taxonomy" id="1325935"/>
    <lineage>
        <taxon>Bacteria</taxon>
        <taxon>Bacillati</taxon>
        <taxon>Actinomycetota</taxon>
        <taxon>Actinomycetes</taxon>
        <taxon>Propionibacteriales</taxon>
        <taxon>Nocardioidaceae</taxon>
        <taxon>Nocardioides</taxon>
    </lineage>
</organism>
<dbReference type="EMBL" id="JAUSQM010000001">
    <property type="protein sequence ID" value="MDP9822133.1"/>
    <property type="molecule type" value="Genomic_DNA"/>
</dbReference>
<comment type="caution">
    <text evidence="2">The sequence shown here is derived from an EMBL/GenBank/DDBJ whole genome shotgun (WGS) entry which is preliminary data.</text>
</comment>
<dbReference type="Pfam" id="PF06722">
    <property type="entry name" value="EryCIII-like_C"/>
    <property type="match status" value="1"/>
</dbReference>
<dbReference type="PANTHER" id="PTHR21015">
    <property type="entry name" value="UDP-N-ACETYLGLUCOSAMINE--N-ACETYLMURAMYL-(PENTAPEPTIDE) PYROPHOSPHORYL-UNDECAPRENOL N-ACETYLGLUCOSAMINE TRANSFERASE 1"/>
    <property type="match status" value="1"/>
</dbReference>
<dbReference type="Proteomes" id="UP001240447">
    <property type="component" value="Unassembled WGS sequence"/>
</dbReference>
<dbReference type="Gene3D" id="3.40.50.2000">
    <property type="entry name" value="Glycogen Phosphorylase B"/>
    <property type="match status" value="2"/>
</dbReference>
<dbReference type="SUPFAM" id="SSF53756">
    <property type="entry name" value="UDP-Glycosyltransferase/glycogen phosphorylase"/>
    <property type="match status" value="1"/>
</dbReference>
<gene>
    <name evidence="2" type="ORF">J2S59_001942</name>
</gene>
<dbReference type="InterPro" id="IPR010610">
    <property type="entry name" value="EryCIII-like_C"/>
</dbReference>
<accession>A0ABT9NP02</accession>
<keyword evidence="3" id="KW-1185">Reference proteome</keyword>
<evidence type="ECO:0000259" key="1">
    <source>
        <dbReference type="Pfam" id="PF06722"/>
    </source>
</evidence>
<evidence type="ECO:0000313" key="3">
    <source>
        <dbReference type="Proteomes" id="UP001240447"/>
    </source>
</evidence>
<dbReference type="CDD" id="cd03784">
    <property type="entry name" value="GT1_Gtf-like"/>
    <property type="match status" value="1"/>
</dbReference>
<evidence type="ECO:0000313" key="2">
    <source>
        <dbReference type="EMBL" id="MDP9822133.1"/>
    </source>
</evidence>
<name>A0ABT9NP02_9ACTN</name>
<proteinExistence type="predicted"/>
<sequence>MSEIVFVTWDGGGNVPPALALAGGLADRGHAVRFIGHAAQREPLNRAGFEVIDAPRARSFDAAGPHSMMSFVRTFGDRGMGRDLCATLERRPADLVVVDCFLIGVMDVLRRRGIDFVVLEHLYDAYFRAGVLAGPLALALTASGRRPRRAVAAARSRLLTTLPALDPVDDPQVRQVGPVVDGATVTSEEPLVLVSLSTFGFPRMADCLQRVVDACAGLPDRVVVTTGPMIAPDELRVPAGVEVHRFVPHAELLPHATLLIGHGGHGTTMQALAHGVPVVVMPMDPTTDQPQVGASLEAIGAGRVVAKDASVAELATVIRELAAPGPHRTVAAELAATIRATDAVAAGVAHLEEVLAQPLRA</sequence>
<protein>
    <submittedName>
        <fullName evidence="2">UDP:flavonoid glycosyltransferase YjiC (YdhE family)</fullName>
    </submittedName>
</protein>
<dbReference type="RefSeq" id="WP_306825052.1">
    <property type="nucleotide sequence ID" value="NZ_JAUSQM010000001.1"/>
</dbReference>
<dbReference type="PANTHER" id="PTHR21015:SF22">
    <property type="entry name" value="GLYCOSYLTRANSFERASE"/>
    <property type="match status" value="1"/>
</dbReference>
<dbReference type="InterPro" id="IPR002213">
    <property type="entry name" value="UDP_glucos_trans"/>
</dbReference>
<feature type="domain" description="Erythromycin biosynthesis protein CIII-like C-terminal" evidence="1">
    <location>
        <begin position="210"/>
        <end position="341"/>
    </location>
</feature>